<dbReference type="Proteomes" id="UP000662088">
    <property type="component" value="Unassembled WGS sequence"/>
</dbReference>
<feature type="domain" description="Cation/H+ exchanger transmembrane" evidence="12">
    <location>
        <begin position="16"/>
        <end position="385"/>
    </location>
</feature>
<dbReference type="InterPro" id="IPR006153">
    <property type="entry name" value="Cation/H_exchanger_TM"/>
</dbReference>
<comment type="subcellular location">
    <subcellularLocation>
        <location evidence="1">Membrane</location>
        <topology evidence="1">Multi-pass membrane protein</topology>
    </subcellularLocation>
</comment>
<protein>
    <submittedName>
        <fullName evidence="13">Cation:proton antiporter</fullName>
    </submittedName>
</protein>
<feature type="transmembrane region" description="Helical" evidence="11">
    <location>
        <begin position="361"/>
        <end position="381"/>
    </location>
</feature>
<keyword evidence="10" id="KW-0739">Sodium transport</keyword>
<evidence type="ECO:0000256" key="5">
    <source>
        <dbReference type="ARBA" id="ARBA00022692"/>
    </source>
</evidence>
<organism evidence="13 14">
    <name type="scientific">Clostridium lentum</name>
    <dbReference type="NCBI Taxonomy" id="2763037"/>
    <lineage>
        <taxon>Bacteria</taxon>
        <taxon>Bacillati</taxon>
        <taxon>Bacillota</taxon>
        <taxon>Clostridia</taxon>
        <taxon>Eubacteriales</taxon>
        <taxon>Clostridiaceae</taxon>
        <taxon>Clostridium</taxon>
    </lineage>
</organism>
<evidence type="ECO:0000256" key="3">
    <source>
        <dbReference type="ARBA" id="ARBA00022448"/>
    </source>
</evidence>
<evidence type="ECO:0000256" key="2">
    <source>
        <dbReference type="ARBA" id="ARBA00005551"/>
    </source>
</evidence>
<dbReference type="GO" id="GO:0015297">
    <property type="term" value="F:antiporter activity"/>
    <property type="evidence" value="ECO:0007669"/>
    <property type="project" value="UniProtKB-KW"/>
</dbReference>
<keyword evidence="9 11" id="KW-0472">Membrane</keyword>
<evidence type="ECO:0000256" key="8">
    <source>
        <dbReference type="ARBA" id="ARBA00023065"/>
    </source>
</evidence>
<feature type="transmembrane region" description="Helical" evidence="11">
    <location>
        <begin position="220"/>
        <end position="237"/>
    </location>
</feature>
<dbReference type="InterPro" id="IPR038770">
    <property type="entry name" value="Na+/solute_symporter_sf"/>
</dbReference>
<reference evidence="13" key="1">
    <citation type="submission" date="2020-08" db="EMBL/GenBank/DDBJ databases">
        <title>Genome public.</title>
        <authorList>
            <person name="Liu C."/>
            <person name="Sun Q."/>
        </authorList>
    </citation>
    <scope>NUCLEOTIDE SEQUENCE</scope>
    <source>
        <strain evidence="13">NSJ-42</strain>
    </source>
</reference>
<dbReference type="Gene3D" id="1.20.1530.20">
    <property type="match status" value="1"/>
</dbReference>
<feature type="transmembrane region" description="Helical" evidence="11">
    <location>
        <begin position="150"/>
        <end position="177"/>
    </location>
</feature>
<dbReference type="RefSeq" id="WP_186835381.1">
    <property type="nucleotide sequence ID" value="NZ_JACOOQ010000017.1"/>
</dbReference>
<feature type="transmembrane region" description="Helical" evidence="11">
    <location>
        <begin position="87"/>
        <end position="106"/>
    </location>
</feature>
<evidence type="ECO:0000256" key="7">
    <source>
        <dbReference type="ARBA" id="ARBA00023053"/>
    </source>
</evidence>
<feature type="transmembrane region" description="Helical" evidence="11">
    <location>
        <begin position="30"/>
        <end position="49"/>
    </location>
</feature>
<keyword evidence="6 11" id="KW-1133">Transmembrane helix</keyword>
<feature type="transmembrane region" description="Helical" evidence="11">
    <location>
        <begin position="183"/>
        <end position="208"/>
    </location>
</feature>
<evidence type="ECO:0000256" key="10">
    <source>
        <dbReference type="ARBA" id="ARBA00023201"/>
    </source>
</evidence>
<feature type="transmembrane region" description="Helical" evidence="11">
    <location>
        <begin position="298"/>
        <end position="321"/>
    </location>
</feature>
<evidence type="ECO:0000313" key="13">
    <source>
        <dbReference type="EMBL" id="MBC5640759.1"/>
    </source>
</evidence>
<dbReference type="GO" id="GO:0006814">
    <property type="term" value="P:sodium ion transport"/>
    <property type="evidence" value="ECO:0007669"/>
    <property type="project" value="UniProtKB-KW"/>
</dbReference>
<keyword evidence="8" id="KW-0406">Ion transport</keyword>
<sequence length="394" mass="42285">MSYGYLLDLALILLSTKVLSLVTKRFKLPQVVGALLAGLILGPAVFNVIDETDFIKQLAEVGVIVLLFTAGLESNLSEFKKSGKTSFIVATMGVIIPLIGGTILAYCINDGKVGNVNIFVQNIFIGSVLTATSVSITVETLRELGKVSTSVGNIIVGAAIIDDVLGMLVLTVITSLADSSVSVVMVVVKMVAFFIFSVIVGIITYTLFNKWVDKYDIDKRRFVIVSFVICLLLSFSAEKFFGVADITGAYIAGLVLSSNKETIYITKRFETLSYILLSPVFFASVGLNVKLPYLNGEIVMVTIALIIVAVLTKIIGCGLGAKLCGYNNMESIQIGSGMVTRGEVTLIIASKGLTLGLISSYFLAPIIIMVVFTSIFTPILLKIVFSRDKSSVQC</sequence>
<feature type="transmembrane region" description="Helical" evidence="11">
    <location>
        <begin position="272"/>
        <end position="291"/>
    </location>
</feature>
<proteinExistence type="inferred from homology"/>
<keyword evidence="4" id="KW-0050">Antiport</keyword>
<accession>A0A8I0AE68</accession>
<comment type="caution">
    <text evidence="13">The sequence shown here is derived from an EMBL/GenBank/DDBJ whole genome shotgun (WGS) entry which is preliminary data.</text>
</comment>
<keyword evidence="3" id="KW-0813">Transport</keyword>
<feature type="transmembrane region" description="Helical" evidence="11">
    <location>
        <begin position="118"/>
        <end position="138"/>
    </location>
</feature>
<comment type="similarity">
    <text evidence="2">Belongs to the monovalent cation:proton antiporter 2 (CPA2) transporter (TC 2.A.37) family.</text>
</comment>
<evidence type="ECO:0000256" key="6">
    <source>
        <dbReference type="ARBA" id="ARBA00022989"/>
    </source>
</evidence>
<evidence type="ECO:0000256" key="11">
    <source>
        <dbReference type="SAM" id="Phobius"/>
    </source>
</evidence>
<name>A0A8I0AE68_9CLOT</name>
<evidence type="ECO:0000256" key="1">
    <source>
        <dbReference type="ARBA" id="ARBA00004141"/>
    </source>
</evidence>
<evidence type="ECO:0000256" key="4">
    <source>
        <dbReference type="ARBA" id="ARBA00022449"/>
    </source>
</evidence>
<dbReference type="GO" id="GO:1902600">
    <property type="term" value="P:proton transmembrane transport"/>
    <property type="evidence" value="ECO:0007669"/>
    <property type="project" value="InterPro"/>
</dbReference>
<dbReference type="PANTHER" id="PTHR43562:SF3">
    <property type="entry name" value="SODIUM ION_PROTON EXCHANGER (EUROFUNG)"/>
    <property type="match status" value="1"/>
</dbReference>
<gene>
    <name evidence="13" type="ORF">H8R92_10065</name>
</gene>
<keyword evidence="5 11" id="KW-0812">Transmembrane</keyword>
<keyword evidence="14" id="KW-1185">Reference proteome</keyword>
<dbReference type="PANTHER" id="PTHR43562">
    <property type="entry name" value="NAPA-TYPE SODIUM/HYDROGEN ANTIPORTER"/>
    <property type="match status" value="1"/>
</dbReference>
<dbReference type="EMBL" id="JACOOQ010000017">
    <property type="protein sequence ID" value="MBC5640759.1"/>
    <property type="molecule type" value="Genomic_DNA"/>
</dbReference>
<evidence type="ECO:0000259" key="12">
    <source>
        <dbReference type="Pfam" id="PF00999"/>
    </source>
</evidence>
<evidence type="ECO:0000313" key="14">
    <source>
        <dbReference type="Proteomes" id="UP000662088"/>
    </source>
</evidence>
<keyword evidence="7" id="KW-0915">Sodium</keyword>
<evidence type="ECO:0000256" key="9">
    <source>
        <dbReference type="ARBA" id="ARBA00023136"/>
    </source>
</evidence>
<dbReference type="GO" id="GO:0016020">
    <property type="term" value="C:membrane"/>
    <property type="evidence" value="ECO:0007669"/>
    <property type="project" value="UniProtKB-SubCell"/>
</dbReference>
<dbReference type="Pfam" id="PF00999">
    <property type="entry name" value="Na_H_Exchanger"/>
    <property type="match status" value="1"/>
</dbReference>
<dbReference type="AlphaFoldDB" id="A0A8I0AE68"/>